<sequence length="177" mass="21548">MNQISYERIQDILDEFFQCLDELFFFNILNREVWAGRAGALHCRKLVVIKVHDYPDPQVDGLFRVVESSIHIWLRHSDKGQRHSFEYLICLLLHEMTHAYIATFADQEDDKYYEHVADYENHGTMFWMLLKFVLRRIFEITRSQEVWNEILAEERRRVKYARNPQHGQFFRNFLKVF</sequence>
<comment type="caution">
    <text evidence="1">The sequence shown here is derived from an EMBL/GenBank/DDBJ whole genome shotgun (WGS) entry which is preliminary data.</text>
</comment>
<gene>
    <name evidence="1" type="ORF">O1611_g815</name>
</gene>
<organism evidence="1 2">
    <name type="scientific">Lasiodiplodia mahajangana</name>
    <dbReference type="NCBI Taxonomy" id="1108764"/>
    <lineage>
        <taxon>Eukaryota</taxon>
        <taxon>Fungi</taxon>
        <taxon>Dikarya</taxon>
        <taxon>Ascomycota</taxon>
        <taxon>Pezizomycotina</taxon>
        <taxon>Dothideomycetes</taxon>
        <taxon>Dothideomycetes incertae sedis</taxon>
        <taxon>Botryosphaeriales</taxon>
        <taxon>Botryosphaeriaceae</taxon>
        <taxon>Lasiodiplodia</taxon>
    </lineage>
</organism>
<protein>
    <submittedName>
        <fullName evidence="1">Uncharacterized protein</fullName>
    </submittedName>
</protein>
<proteinExistence type="predicted"/>
<evidence type="ECO:0000313" key="2">
    <source>
        <dbReference type="Proteomes" id="UP001153332"/>
    </source>
</evidence>
<dbReference type="Proteomes" id="UP001153332">
    <property type="component" value="Unassembled WGS sequence"/>
</dbReference>
<name>A0ACC2JZF9_9PEZI</name>
<accession>A0ACC2JZF9</accession>
<keyword evidence="2" id="KW-1185">Reference proteome</keyword>
<evidence type="ECO:0000313" key="1">
    <source>
        <dbReference type="EMBL" id="KAJ8132805.1"/>
    </source>
</evidence>
<dbReference type="EMBL" id="JAPUUL010000081">
    <property type="protein sequence ID" value="KAJ8132805.1"/>
    <property type="molecule type" value="Genomic_DNA"/>
</dbReference>
<reference evidence="1" key="1">
    <citation type="submission" date="2022-12" db="EMBL/GenBank/DDBJ databases">
        <title>Genome Sequence of Lasiodiplodia mahajangana.</title>
        <authorList>
            <person name="Buettner E."/>
        </authorList>
    </citation>
    <scope>NUCLEOTIDE SEQUENCE</scope>
    <source>
        <strain evidence="1">VT137</strain>
    </source>
</reference>